<dbReference type="PROSITE" id="PS51996">
    <property type="entry name" value="TR_MART"/>
    <property type="match status" value="1"/>
</dbReference>
<evidence type="ECO:0000313" key="3">
    <source>
        <dbReference type="EMBL" id="GHD98933.1"/>
    </source>
</evidence>
<evidence type="ECO:0000256" key="1">
    <source>
        <dbReference type="SAM" id="MobiDB-lite"/>
    </source>
</evidence>
<organism evidence="3 4">
    <name type="scientific">Streptomyces alanosinicus</name>
    <dbReference type="NCBI Taxonomy" id="68171"/>
    <lineage>
        <taxon>Bacteria</taxon>
        <taxon>Bacillati</taxon>
        <taxon>Actinomycetota</taxon>
        <taxon>Actinomycetes</taxon>
        <taxon>Kitasatosporales</taxon>
        <taxon>Streptomycetaceae</taxon>
        <taxon>Streptomyces</taxon>
    </lineage>
</organism>
<gene>
    <name evidence="3" type="ORF">GCM10010339_08080</name>
</gene>
<evidence type="ECO:0000259" key="2">
    <source>
        <dbReference type="Pfam" id="PF03496"/>
    </source>
</evidence>
<evidence type="ECO:0000313" key="4">
    <source>
        <dbReference type="Proteomes" id="UP000655443"/>
    </source>
</evidence>
<keyword evidence="4" id="KW-1185">Reference proteome</keyword>
<dbReference type="SUPFAM" id="SSF56399">
    <property type="entry name" value="ADP-ribosylation"/>
    <property type="match status" value="1"/>
</dbReference>
<proteinExistence type="predicted"/>
<accession>A0A919D1Q2</accession>
<dbReference type="Pfam" id="PF03496">
    <property type="entry name" value="ADPrib_exo_Tox"/>
    <property type="match status" value="1"/>
</dbReference>
<feature type="region of interest" description="Disordered" evidence="1">
    <location>
        <begin position="539"/>
        <end position="707"/>
    </location>
</feature>
<name>A0A919D1Q2_9ACTN</name>
<dbReference type="Gene3D" id="3.90.176.10">
    <property type="entry name" value="Toxin ADP-ribosyltransferase, Chain A, domain 1"/>
    <property type="match status" value="1"/>
</dbReference>
<sequence length="927" mass="96834">MIKPEEIPQFTGDLEQLEKDYGGLKKDAGQVRSTGADVHDQFQKLRGFYQAPEAEKLFGSTKPVSERSDTFATHLETVSSALSGYASEIRPLVAKLKRLKTEATEFVDSVKGDDDWEYDGDKVDKHNRIRDDVTATVAAFWAAERTCHNKITALWHGTQMIAGDGSNKSNMYGYNASDLKGAKGLPWGDPVEEKHHWYEFGHWAKSFLWDGICVDGIWGTIKGLGTLVGVDGWDAMKQAWKGLAQLSTALAFMSSPFLAGLFLATPDKYMPSWLRESRNTMKQTGKALLAWDEWGKNPARAAGAVTFNVLTTVFTGGEGAAVAGAGKAGAVAKAISAAGKVGRIIDPMTYVMKGAGAGLSKVGDIAKGLKGIGKIDIPNLPEGSMHLPDGHALDPNGNLLDHAGNVETVSIPKGAAPGLPPHWTLPASEPASAGVPHMTDGAGPGTVTHPPVHGGLPPAANNGVHGGIPQPVTNGVHGGMPHIPDNGIHGGMPHAPANGAHGGVPHVPANGIHGGMPHVPGNGVHGGVPHVPANGVHGGAPHVPANGVHGGAPHVPANGVHGGAPHVPGNGVHGGMPHVPDNAVHGGVPHGTDNAFPAGEHAGTTPSAWHHAGPTAPAHDVPHAPHPGGHDAPGAGGHTDHGAGHDGAGHDGHDAGHVGDHGGFDHTGFGHDAADIAGHDGADVATPGHSGTEVPGHGGAGEPFEYKPHMSDAEFDALSDADKHAVAEAELAHGTNPAPSVSNEAGLAYGNAYWEDFMKGLDRETRSGVVTYSGSAYDPINNHLRYGTDVPQHILDTIKNMDEIMDARPVPEDIMVVRGTGVGHIEVGGHPIDSPLDMIGGTFDDKAFTSTALGESPPPPFNQKPVWMHLRVPKDTPALWLEPITLVKDERELLLAKGSFYKVTRVFFDEAHNKWHVYGEVLPRPKP</sequence>
<feature type="compositionally biased region" description="Low complexity" evidence="1">
    <location>
        <begin position="515"/>
        <end position="524"/>
    </location>
</feature>
<reference evidence="3" key="1">
    <citation type="journal article" date="2014" name="Int. J. Syst. Evol. Microbiol.">
        <title>Complete genome sequence of Corynebacterium casei LMG S-19264T (=DSM 44701T), isolated from a smear-ripened cheese.</title>
        <authorList>
            <consortium name="US DOE Joint Genome Institute (JGI-PGF)"/>
            <person name="Walter F."/>
            <person name="Albersmeier A."/>
            <person name="Kalinowski J."/>
            <person name="Ruckert C."/>
        </authorList>
    </citation>
    <scope>NUCLEOTIDE SEQUENCE</scope>
    <source>
        <strain evidence="3">JCM 4714</strain>
    </source>
</reference>
<comment type="caution">
    <text evidence="3">The sequence shown here is derived from an EMBL/GenBank/DDBJ whole genome shotgun (WGS) entry which is preliminary data.</text>
</comment>
<dbReference type="InterPro" id="IPR003540">
    <property type="entry name" value="ADP-ribosyltransferase"/>
</dbReference>
<dbReference type="Proteomes" id="UP000655443">
    <property type="component" value="Unassembled WGS sequence"/>
</dbReference>
<dbReference type="EMBL" id="BMVG01000001">
    <property type="protein sequence ID" value="GHD98933.1"/>
    <property type="molecule type" value="Genomic_DNA"/>
</dbReference>
<protein>
    <recommendedName>
        <fullName evidence="2">ADP ribosyltransferase domain-containing protein</fullName>
    </recommendedName>
</protein>
<dbReference type="AlphaFoldDB" id="A0A919D1Q2"/>
<feature type="compositionally biased region" description="Basic and acidic residues" evidence="1">
    <location>
        <begin position="638"/>
        <end position="682"/>
    </location>
</feature>
<dbReference type="RefSeq" id="WP_189948523.1">
    <property type="nucleotide sequence ID" value="NZ_BMVG01000001.1"/>
</dbReference>
<reference evidence="3" key="2">
    <citation type="submission" date="2020-09" db="EMBL/GenBank/DDBJ databases">
        <authorList>
            <person name="Sun Q."/>
            <person name="Ohkuma M."/>
        </authorList>
    </citation>
    <scope>NUCLEOTIDE SEQUENCE</scope>
    <source>
        <strain evidence="3">JCM 4714</strain>
    </source>
</reference>
<feature type="domain" description="ADP ribosyltransferase" evidence="2">
    <location>
        <begin position="749"/>
        <end position="908"/>
    </location>
</feature>
<dbReference type="GO" id="GO:0005576">
    <property type="term" value="C:extracellular region"/>
    <property type="evidence" value="ECO:0007669"/>
    <property type="project" value="InterPro"/>
</dbReference>
<feature type="region of interest" description="Disordered" evidence="1">
    <location>
        <begin position="492"/>
        <end position="524"/>
    </location>
</feature>